<evidence type="ECO:0000313" key="3">
    <source>
        <dbReference type="EMBL" id="OJT06739.1"/>
    </source>
</evidence>
<dbReference type="OrthoDB" id="2755519at2759"/>
<evidence type="ECO:0000256" key="2">
    <source>
        <dbReference type="SAM" id="SignalP"/>
    </source>
</evidence>
<gene>
    <name evidence="3" type="ORF">TRAPUB_2403</name>
</gene>
<keyword evidence="1" id="KW-0812">Transmembrane</keyword>
<keyword evidence="1" id="KW-1133">Transmembrane helix</keyword>
<feature type="signal peptide" evidence="2">
    <location>
        <begin position="1"/>
        <end position="18"/>
    </location>
</feature>
<keyword evidence="4" id="KW-1185">Reference proteome</keyword>
<sequence length="163" mass="17403">MFIYPLALVAALLFGALTDVSVSLLAPTLARFHIPLLGGTPSHDFSFASLSLALGEPVSLDYNDSYHYGSGCVDSECFPLAFAVSSAPAIVNYLPLTPPQASEHKPAPPTSHAPFASRSGFLYNISTIFVRLAALYCISKVWAIVSVPFFSCVAAVFDMQRPS</sequence>
<proteinExistence type="predicted"/>
<accession>A0A1M2VGN8</accession>
<name>A0A1M2VGN8_TRAPU</name>
<dbReference type="AlphaFoldDB" id="A0A1M2VGN8"/>
<evidence type="ECO:0000256" key="1">
    <source>
        <dbReference type="SAM" id="Phobius"/>
    </source>
</evidence>
<feature type="transmembrane region" description="Helical" evidence="1">
    <location>
        <begin position="128"/>
        <end position="157"/>
    </location>
</feature>
<evidence type="ECO:0000313" key="4">
    <source>
        <dbReference type="Proteomes" id="UP000184267"/>
    </source>
</evidence>
<comment type="caution">
    <text evidence="3">The sequence shown here is derived from an EMBL/GenBank/DDBJ whole genome shotgun (WGS) entry which is preliminary data.</text>
</comment>
<dbReference type="EMBL" id="MNAD01001267">
    <property type="protein sequence ID" value="OJT06739.1"/>
    <property type="molecule type" value="Genomic_DNA"/>
</dbReference>
<keyword evidence="1" id="KW-0472">Membrane</keyword>
<feature type="non-terminal residue" evidence="3">
    <location>
        <position position="163"/>
    </location>
</feature>
<reference evidence="3 4" key="1">
    <citation type="submission" date="2016-10" db="EMBL/GenBank/DDBJ databases">
        <title>Genome sequence of the basidiomycete white-rot fungus Trametes pubescens.</title>
        <authorList>
            <person name="Makela M.R."/>
            <person name="Granchi Z."/>
            <person name="Peng M."/>
            <person name="De Vries R.P."/>
            <person name="Grigoriev I."/>
            <person name="Riley R."/>
            <person name="Hilden K."/>
        </authorList>
    </citation>
    <scope>NUCLEOTIDE SEQUENCE [LARGE SCALE GENOMIC DNA]</scope>
    <source>
        <strain evidence="3 4">FBCC735</strain>
    </source>
</reference>
<feature type="chain" id="PRO_5012251050" evidence="2">
    <location>
        <begin position="19"/>
        <end position="163"/>
    </location>
</feature>
<protein>
    <submittedName>
        <fullName evidence="3">Uncharacterized protein</fullName>
    </submittedName>
</protein>
<dbReference type="Proteomes" id="UP000184267">
    <property type="component" value="Unassembled WGS sequence"/>
</dbReference>
<organism evidence="3 4">
    <name type="scientific">Trametes pubescens</name>
    <name type="common">White-rot fungus</name>
    <dbReference type="NCBI Taxonomy" id="154538"/>
    <lineage>
        <taxon>Eukaryota</taxon>
        <taxon>Fungi</taxon>
        <taxon>Dikarya</taxon>
        <taxon>Basidiomycota</taxon>
        <taxon>Agaricomycotina</taxon>
        <taxon>Agaricomycetes</taxon>
        <taxon>Polyporales</taxon>
        <taxon>Polyporaceae</taxon>
        <taxon>Trametes</taxon>
    </lineage>
</organism>
<keyword evidence="2" id="KW-0732">Signal</keyword>